<keyword evidence="1" id="KW-0472">Membrane</keyword>
<dbReference type="PIRSF" id="PIRSF004548">
    <property type="entry name" value="CreD"/>
    <property type="match status" value="1"/>
</dbReference>
<dbReference type="RefSeq" id="WP_115457622.1">
    <property type="nucleotide sequence ID" value="NZ_QRAP01000002.1"/>
</dbReference>
<feature type="transmembrane region" description="Helical" evidence="1">
    <location>
        <begin position="378"/>
        <end position="399"/>
    </location>
</feature>
<feature type="transmembrane region" description="Helical" evidence="1">
    <location>
        <begin position="405"/>
        <end position="424"/>
    </location>
</feature>
<sequence length="455" mass="51051">MLKSTLFFKIAALLGCMLIMLLPVQQLLDVVKERERYQNQVIDQVSSIHSRAQRIMAPVIVVPYTRNIIVELRNGEHQEAQQNGLRYILPDTLNVSGNPQVEARKVGLYQTQVYQGKLRFDAQFKNVSLTDLQQDKHVTLGRPYLAVYLSDARGIRYISPLKLDDADIGFEPGTLGNGRVQGIHAPVSPALLEKESFSAGFDLQLSGSRSLEVVPLGRSTEMNLSSNWPHPSFLGDFLPDERNVTAQGFDAKWRSTWFANNINDRFTDDADKLPFTSVPTFLVNLMEPVDHYQLTERSVKYAVLFIGLTFVAFFLFEMLTSLRVHPIQYLLVGAALSVFYLILLAFSERIGFRYAYLLAAVACCVLIGIYLSAVLRGWLRGIGFGAGLLTLYGVLYMLLQSTDNALMLGTALLFAILAAIMLLTRRIDWYQIAQGKGAQPAAEGAPEDERFRLWK</sequence>
<dbReference type="GO" id="GO:0005886">
    <property type="term" value="C:plasma membrane"/>
    <property type="evidence" value="ECO:0007669"/>
    <property type="project" value="TreeGrafter"/>
</dbReference>
<keyword evidence="3" id="KW-1185">Reference proteome</keyword>
<dbReference type="PANTHER" id="PTHR30092:SF0">
    <property type="entry name" value="INNER MEMBRANE PROTEIN CRED"/>
    <property type="match status" value="1"/>
</dbReference>
<gene>
    <name evidence="2" type="ORF">C8D90_102375</name>
</gene>
<evidence type="ECO:0000256" key="1">
    <source>
        <dbReference type="SAM" id="Phobius"/>
    </source>
</evidence>
<dbReference type="NCBIfam" id="NF008712">
    <property type="entry name" value="PRK11715.1-1"/>
    <property type="match status" value="1"/>
</dbReference>
<feature type="transmembrane region" description="Helical" evidence="1">
    <location>
        <begin position="327"/>
        <end position="346"/>
    </location>
</feature>
<reference evidence="2 3" key="1">
    <citation type="submission" date="2018-07" db="EMBL/GenBank/DDBJ databases">
        <title>Genomic Encyclopedia of Type Strains, Phase IV (KMG-IV): sequencing the most valuable type-strain genomes for metagenomic binning, comparative biology and taxonomic classification.</title>
        <authorList>
            <person name="Goeker M."/>
        </authorList>
    </citation>
    <scope>NUCLEOTIDE SEQUENCE [LARGE SCALE GENOMIC DNA]</scope>
    <source>
        <strain evidence="2 3">DSM 103736</strain>
    </source>
</reference>
<keyword evidence="1" id="KW-0812">Transmembrane</keyword>
<evidence type="ECO:0000313" key="2">
    <source>
        <dbReference type="EMBL" id="RDK95891.1"/>
    </source>
</evidence>
<dbReference type="Pfam" id="PF06123">
    <property type="entry name" value="CreD"/>
    <property type="match status" value="1"/>
</dbReference>
<dbReference type="InterPro" id="IPR010364">
    <property type="entry name" value="Uncharacterised_IM_CreD"/>
</dbReference>
<organism evidence="2 3">
    <name type="scientific">Enterobacillus tribolii</name>
    <dbReference type="NCBI Taxonomy" id="1487935"/>
    <lineage>
        <taxon>Bacteria</taxon>
        <taxon>Pseudomonadati</taxon>
        <taxon>Pseudomonadota</taxon>
        <taxon>Gammaproteobacteria</taxon>
        <taxon>Enterobacterales</taxon>
        <taxon>Hafniaceae</taxon>
        <taxon>Enterobacillus</taxon>
    </lineage>
</organism>
<comment type="caution">
    <text evidence="2">The sequence shown here is derived from an EMBL/GenBank/DDBJ whole genome shotgun (WGS) entry which is preliminary data.</text>
</comment>
<dbReference type="EMBL" id="QRAP01000002">
    <property type="protein sequence ID" value="RDK95891.1"/>
    <property type="molecule type" value="Genomic_DNA"/>
</dbReference>
<feature type="transmembrane region" description="Helical" evidence="1">
    <location>
        <begin position="301"/>
        <end position="320"/>
    </location>
</feature>
<dbReference type="OrthoDB" id="9791851at2"/>
<name>A0A370R1T3_9GAMM</name>
<proteinExistence type="predicted"/>
<accession>A0A370R1T3</accession>
<evidence type="ECO:0000313" key="3">
    <source>
        <dbReference type="Proteomes" id="UP000254848"/>
    </source>
</evidence>
<dbReference type="PANTHER" id="PTHR30092">
    <property type="entry name" value="INNER MEMBRANE PROTEIN CRED"/>
    <property type="match status" value="1"/>
</dbReference>
<dbReference type="AlphaFoldDB" id="A0A370R1T3"/>
<dbReference type="Proteomes" id="UP000254848">
    <property type="component" value="Unassembled WGS sequence"/>
</dbReference>
<keyword evidence="1" id="KW-1133">Transmembrane helix</keyword>
<protein>
    <submittedName>
        <fullName evidence="2">Inner membrane protein</fullName>
    </submittedName>
</protein>
<feature type="transmembrane region" description="Helical" evidence="1">
    <location>
        <begin position="352"/>
        <end position="371"/>
    </location>
</feature>